<protein>
    <submittedName>
        <fullName evidence="2">Uncharacterized protein</fullName>
    </submittedName>
</protein>
<keyword evidence="1" id="KW-0812">Transmembrane</keyword>
<evidence type="ECO:0000313" key="3">
    <source>
        <dbReference type="Proteomes" id="UP001499843"/>
    </source>
</evidence>
<dbReference type="Proteomes" id="UP001499843">
    <property type="component" value="Unassembled WGS sequence"/>
</dbReference>
<dbReference type="InterPro" id="IPR036259">
    <property type="entry name" value="MFS_trans_sf"/>
</dbReference>
<proteinExistence type="predicted"/>
<accession>A0ABN3CKC1</accession>
<organism evidence="2 3">
    <name type="scientific">Nonomuraea monospora</name>
    <dbReference type="NCBI Taxonomy" id="568818"/>
    <lineage>
        <taxon>Bacteria</taxon>
        <taxon>Bacillati</taxon>
        <taxon>Actinomycetota</taxon>
        <taxon>Actinomycetes</taxon>
        <taxon>Streptosporangiales</taxon>
        <taxon>Streptosporangiaceae</taxon>
        <taxon>Nonomuraea</taxon>
    </lineage>
</organism>
<feature type="transmembrane region" description="Helical" evidence="1">
    <location>
        <begin position="33"/>
        <end position="53"/>
    </location>
</feature>
<dbReference type="SUPFAM" id="SSF103473">
    <property type="entry name" value="MFS general substrate transporter"/>
    <property type="match status" value="1"/>
</dbReference>
<keyword evidence="1" id="KW-1133">Transmembrane helix</keyword>
<name>A0ABN3CKC1_9ACTN</name>
<comment type="caution">
    <text evidence="2">The sequence shown here is derived from an EMBL/GenBank/DDBJ whole genome shotgun (WGS) entry which is preliminary data.</text>
</comment>
<sequence>MLYMLNQLGAALGVAVVTLVVQTADSTIGGLRGVFWLSVAANVVVLALVPLLPGKAGAPQPVREGAPA</sequence>
<gene>
    <name evidence="2" type="ORF">GCM10009850_053820</name>
</gene>
<keyword evidence="3" id="KW-1185">Reference proteome</keyword>
<evidence type="ECO:0000256" key="1">
    <source>
        <dbReference type="SAM" id="Phobius"/>
    </source>
</evidence>
<evidence type="ECO:0000313" key="2">
    <source>
        <dbReference type="EMBL" id="GAA2209923.1"/>
    </source>
</evidence>
<reference evidence="2 3" key="1">
    <citation type="journal article" date="2019" name="Int. J. Syst. Evol. Microbiol.">
        <title>The Global Catalogue of Microorganisms (GCM) 10K type strain sequencing project: providing services to taxonomists for standard genome sequencing and annotation.</title>
        <authorList>
            <consortium name="The Broad Institute Genomics Platform"/>
            <consortium name="The Broad Institute Genome Sequencing Center for Infectious Disease"/>
            <person name="Wu L."/>
            <person name="Ma J."/>
        </authorList>
    </citation>
    <scope>NUCLEOTIDE SEQUENCE [LARGE SCALE GENOMIC DNA]</scope>
    <source>
        <strain evidence="2 3">JCM 16114</strain>
    </source>
</reference>
<dbReference type="EMBL" id="BAAAQX010000014">
    <property type="protein sequence ID" value="GAA2209923.1"/>
    <property type="molecule type" value="Genomic_DNA"/>
</dbReference>
<keyword evidence="1" id="KW-0472">Membrane</keyword>